<keyword evidence="4" id="KW-0249">Electron transport</keyword>
<comment type="subcellular location">
    <subcellularLocation>
        <location evidence="1">Membrane</location>
    </subcellularLocation>
</comment>
<dbReference type="InterPro" id="IPR006593">
    <property type="entry name" value="Cyt_b561/ferric_Rdtase_TM"/>
</dbReference>
<feature type="transmembrane region" description="Helical" evidence="7">
    <location>
        <begin position="65"/>
        <end position="84"/>
    </location>
</feature>
<dbReference type="InterPro" id="IPR037185">
    <property type="entry name" value="EmrE-like"/>
</dbReference>
<dbReference type="RefSeq" id="WP_012571835.1">
    <property type="nucleotide sequence ID" value="NC_011529.1"/>
</dbReference>
<evidence type="ECO:0000256" key="6">
    <source>
        <dbReference type="ARBA" id="ARBA00023136"/>
    </source>
</evidence>
<reference evidence="9 10" key="1">
    <citation type="journal article" date="2008" name="J. Bacteriol.">
        <title>The complete genome sequence of Thermococcus onnurineus NA1 reveals a mixed heterotrophic and carboxydotrophic metabolism.</title>
        <authorList>
            <person name="Lee H.S."/>
            <person name="Kang S.G."/>
            <person name="Bae S.S."/>
            <person name="Lim J.K."/>
            <person name="Cho Y."/>
            <person name="Kim Y.J."/>
            <person name="Jeon J.H."/>
            <person name="Cha S.S."/>
            <person name="Kwon K.K."/>
            <person name="Kim H.T."/>
            <person name="Park C.J."/>
            <person name="Lee H.W."/>
            <person name="Kim S.I."/>
            <person name="Chun J."/>
            <person name="Colwell R.R."/>
            <person name="Kim S.J."/>
            <person name="Lee J.H."/>
        </authorList>
    </citation>
    <scope>NUCLEOTIDE SEQUENCE [LARGE SCALE GENOMIC DNA]</scope>
    <source>
        <strain evidence="9 10">NA1</strain>
    </source>
</reference>
<dbReference type="STRING" id="523850.TON_0875"/>
<sequence length="117" mass="13484">MEHFRVHAIIQTLALLSFLIGIYYAKSHNLKMHHSFVYTAVGLLTVGISYMFYTIGWVPSTHSRLGLFVYVYVLLTVLSGRAFLGRKITREQHKFLAMIAVLLLMLQILFGLYNYVL</sequence>
<keyword evidence="3 7" id="KW-0812">Transmembrane</keyword>
<dbReference type="SUPFAM" id="SSF103481">
    <property type="entry name" value="Multidrug resistance efflux transporter EmrE"/>
    <property type="match status" value="1"/>
</dbReference>
<evidence type="ECO:0000256" key="7">
    <source>
        <dbReference type="SAM" id="Phobius"/>
    </source>
</evidence>
<keyword evidence="6 7" id="KW-0472">Membrane</keyword>
<keyword evidence="5 7" id="KW-1133">Transmembrane helix</keyword>
<feature type="transmembrane region" description="Helical" evidence="7">
    <location>
        <begin position="96"/>
        <end position="116"/>
    </location>
</feature>
<evidence type="ECO:0000313" key="10">
    <source>
        <dbReference type="Proteomes" id="UP000002727"/>
    </source>
</evidence>
<feature type="transmembrane region" description="Helical" evidence="7">
    <location>
        <begin position="36"/>
        <end position="53"/>
    </location>
</feature>
<dbReference type="AlphaFoldDB" id="B6YWA0"/>
<dbReference type="eggNOG" id="arCOG14974">
    <property type="taxonomic scope" value="Archaea"/>
</dbReference>
<feature type="transmembrane region" description="Helical" evidence="7">
    <location>
        <begin position="6"/>
        <end position="24"/>
    </location>
</feature>
<dbReference type="GeneID" id="7017178"/>
<dbReference type="GO" id="GO:0016020">
    <property type="term" value="C:membrane"/>
    <property type="evidence" value="ECO:0007669"/>
    <property type="project" value="UniProtKB-SubCell"/>
</dbReference>
<name>B6YWA0_THEON</name>
<keyword evidence="2" id="KW-0813">Transport</keyword>
<evidence type="ECO:0000256" key="1">
    <source>
        <dbReference type="ARBA" id="ARBA00004370"/>
    </source>
</evidence>
<evidence type="ECO:0000313" key="9">
    <source>
        <dbReference type="EMBL" id="ACJ16363.1"/>
    </source>
</evidence>
<evidence type="ECO:0000256" key="2">
    <source>
        <dbReference type="ARBA" id="ARBA00022448"/>
    </source>
</evidence>
<accession>B6YWA0</accession>
<evidence type="ECO:0000256" key="3">
    <source>
        <dbReference type="ARBA" id="ARBA00022692"/>
    </source>
</evidence>
<dbReference type="PATRIC" id="fig|523850.10.peg.883"/>
<gene>
    <name evidence="9" type="ordered locus">TON_0875</name>
</gene>
<dbReference type="OrthoDB" id="101069at2157"/>
<evidence type="ECO:0000256" key="4">
    <source>
        <dbReference type="ARBA" id="ARBA00022982"/>
    </source>
</evidence>
<evidence type="ECO:0000259" key="8">
    <source>
        <dbReference type="PROSITE" id="PS50939"/>
    </source>
</evidence>
<feature type="domain" description="Cytochrome b561" evidence="8">
    <location>
        <begin position="1"/>
        <end position="117"/>
    </location>
</feature>
<dbReference type="EMBL" id="CP000855">
    <property type="protein sequence ID" value="ACJ16363.1"/>
    <property type="molecule type" value="Genomic_DNA"/>
</dbReference>
<dbReference type="KEGG" id="ton:TON_0875"/>
<protein>
    <recommendedName>
        <fullName evidence="8">Cytochrome b561 domain-containing protein</fullName>
    </recommendedName>
</protein>
<dbReference type="Proteomes" id="UP000002727">
    <property type="component" value="Chromosome"/>
</dbReference>
<proteinExistence type="predicted"/>
<organism evidence="9 10">
    <name type="scientific">Thermococcus onnurineus (strain NA1)</name>
    <dbReference type="NCBI Taxonomy" id="523850"/>
    <lineage>
        <taxon>Archaea</taxon>
        <taxon>Methanobacteriati</taxon>
        <taxon>Methanobacteriota</taxon>
        <taxon>Thermococci</taxon>
        <taxon>Thermococcales</taxon>
        <taxon>Thermococcaceae</taxon>
        <taxon>Thermococcus</taxon>
    </lineage>
</organism>
<evidence type="ECO:0000256" key="5">
    <source>
        <dbReference type="ARBA" id="ARBA00022989"/>
    </source>
</evidence>
<dbReference type="PROSITE" id="PS50939">
    <property type="entry name" value="CYTOCHROME_B561"/>
    <property type="match status" value="1"/>
</dbReference>
<dbReference type="HOGENOM" id="CLU_2079545_0_0_2"/>
<keyword evidence="10" id="KW-1185">Reference proteome</keyword>